<dbReference type="InParanoid" id="A0A409XM91"/>
<protein>
    <submittedName>
        <fullName evidence="1">Uncharacterized protein</fullName>
    </submittedName>
</protein>
<proteinExistence type="predicted"/>
<reference evidence="1 2" key="1">
    <citation type="journal article" date="2018" name="Evol. Lett.">
        <title>Horizontal gene cluster transfer increased hallucinogenic mushroom diversity.</title>
        <authorList>
            <person name="Reynolds H.T."/>
            <person name="Vijayakumar V."/>
            <person name="Gluck-Thaler E."/>
            <person name="Korotkin H.B."/>
            <person name="Matheny P.B."/>
            <person name="Slot J.C."/>
        </authorList>
    </citation>
    <scope>NUCLEOTIDE SEQUENCE [LARGE SCALE GENOMIC DNA]</scope>
    <source>
        <strain evidence="1 2">2631</strain>
    </source>
</reference>
<evidence type="ECO:0000313" key="1">
    <source>
        <dbReference type="EMBL" id="PPQ91854.1"/>
    </source>
</evidence>
<evidence type="ECO:0000313" key="2">
    <source>
        <dbReference type="Proteomes" id="UP000283269"/>
    </source>
</evidence>
<accession>A0A409XM91</accession>
<dbReference type="OrthoDB" id="2322999at2759"/>
<dbReference type="EMBL" id="NHYD01001229">
    <property type="protein sequence ID" value="PPQ91854.1"/>
    <property type="molecule type" value="Genomic_DNA"/>
</dbReference>
<dbReference type="Proteomes" id="UP000283269">
    <property type="component" value="Unassembled WGS sequence"/>
</dbReference>
<comment type="caution">
    <text evidence="1">The sequence shown here is derived from an EMBL/GenBank/DDBJ whole genome shotgun (WGS) entry which is preliminary data.</text>
</comment>
<name>A0A409XM91_PSICY</name>
<keyword evidence="2" id="KW-1185">Reference proteome</keyword>
<dbReference type="AlphaFoldDB" id="A0A409XM91"/>
<sequence>MSNNPDSAETLLTGYNHELFDALEGPDEAFNVVKSLNGENVIDTTIWDLFVRHDMWDKFGITLLHRHFNMAPSEKLVSVDNTSVP</sequence>
<organism evidence="1 2">
    <name type="scientific">Psilocybe cyanescens</name>
    <dbReference type="NCBI Taxonomy" id="93625"/>
    <lineage>
        <taxon>Eukaryota</taxon>
        <taxon>Fungi</taxon>
        <taxon>Dikarya</taxon>
        <taxon>Basidiomycota</taxon>
        <taxon>Agaricomycotina</taxon>
        <taxon>Agaricomycetes</taxon>
        <taxon>Agaricomycetidae</taxon>
        <taxon>Agaricales</taxon>
        <taxon>Agaricineae</taxon>
        <taxon>Strophariaceae</taxon>
        <taxon>Psilocybe</taxon>
    </lineage>
</organism>
<gene>
    <name evidence="1" type="ORF">CVT25_000790</name>
</gene>